<keyword evidence="5" id="KW-1185">Reference proteome</keyword>
<dbReference type="Pfam" id="PF20152">
    <property type="entry name" value="DUF6534"/>
    <property type="match status" value="1"/>
</dbReference>
<dbReference type="InterPro" id="IPR045339">
    <property type="entry name" value="DUF6534"/>
</dbReference>
<dbReference type="OMA" id="WRVWIVS"/>
<dbReference type="PANTHER" id="PTHR40465:SF1">
    <property type="entry name" value="DUF6534 DOMAIN-CONTAINING PROTEIN"/>
    <property type="match status" value="1"/>
</dbReference>
<reference evidence="4 5" key="1">
    <citation type="submission" date="2016-03" db="EMBL/GenBank/DDBJ databases">
        <title>Whole genome sequencing of Grifola frondosa 9006-11.</title>
        <authorList>
            <person name="Min B."/>
            <person name="Park H."/>
            <person name="Kim J.-G."/>
            <person name="Cho H."/>
            <person name="Oh Y.-L."/>
            <person name="Kong W.-S."/>
            <person name="Choi I.-G."/>
        </authorList>
    </citation>
    <scope>NUCLEOTIDE SEQUENCE [LARGE SCALE GENOMIC DNA]</scope>
    <source>
        <strain evidence="4 5">9006-11</strain>
    </source>
</reference>
<gene>
    <name evidence="4" type="ORF">A0H81_13326</name>
</gene>
<accession>A0A1C7LQK2</accession>
<sequence length="376" mass="42233">MYMFGFSGVHSQLPNEYATHLNSHNMTPNMQNSKMICHFCNHIQFATRINHNFSKLHAIMGVIEDLLGSVLIGIFFACILYGVTTLQAFMYMQTYPDDSRLVKYLVATIWVLETLHTGFCMQFIYAYVIWNFGNADFVGGIYWSGGITVILGVLIQVTVQCFYIRRVWVLSNHSFTFTIPLAFLVLCRFGFGIATTTFSYLLPEWITFRSKTGPLVTLSVGIGSSACIDVIVASVMIYYLKRGRSGLTRSDNMLVWLSVYTINTGALTSVFSVLTVIMFAVQKESLVFLALVEMQSKLYANSFLGSLNARQHIRNKLSENSVYPTIELSSRSQFKTTVPSRVEILQETVITGDTLSTSGTDIPSDHSIKKPRGQFV</sequence>
<name>A0A1C7LQK2_GRIFR</name>
<dbReference type="AlphaFoldDB" id="A0A1C7LQK2"/>
<evidence type="ECO:0000313" key="5">
    <source>
        <dbReference type="Proteomes" id="UP000092993"/>
    </source>
</evidence>
<evidence type="ECO:0000313" key="4">
    <source>
        <dbReference type="EMBL" id="OBZ66962.1"/>
    </source>
</evidence>
<feature type="domain" description="DUF6534" evidence="3">
    <location>
        <begin position="225"/>
        <end position="312"/>
    </location>
</feature>
<dbReference type="OrthoDB" id="3270417at2759"/>
<keyword evidence="2" id="KW-1133">Transmembrane helix</keyword>
<dbReference type="STRING" id="5627.A0A1C7LQK2"/>
<dbReference type="Proteomes" id="UP000092993">
    <property type="component" value="Unassembled WGS sequence"/>
</dbReference>
<keyword evidence="2" id="KW-0472">Membrane</keyword>
<dbReference type="EMBL" id="LUGG01000027">
    <property type="protein sequence ID" value="OBZ66962.1"/>
    <property type="molecule type" value="Genomic_DNA"/>
</dbReference>
<feature type="region of interest" description="Disordered" evidence="1">
    <location>
        <begin position="356"/>
        <end position="376"/>
    </location>
</feature>
<proteinExistence type="predicted"/>
<feature type="transmembrane region" description="Helical" evidence="2">
    <location>
        <begin position="175"/>
        <end position="202"/>
    </location>
</feature>
<protein>
    <recommendedName>
        <fullName evidence="3">DUF6534 domain-containing protein</fullName>
    </recommendedName>
</protein>
<evidence type="ECO:0000259" key="3">
    <source>
        <dbReference type="Pfam" id="PF20152"/>
    </source>
</evidence>
<evidence type="ECO:0000256" key="2">
    <source>
        <dbReference type="SAM" id="Phobius"/>
    </source>
</evidence>
<organism evidence="4 5">
    <name type="scientific">Grifola frondosa</name>
    <name type="common">Maitake</name>
    <name type="synonym">Polyporus frondosus</name>
    <dbReference type="NCBI Taxonomy" id="5627"/>
    <lineage>
        <taxon>Eukaryota</taxon>
        <taxon>Fungi</taxon>
        <taxon>Dikarya</taxon>
        <taxon>Basidiomycota</taxon>
        <taxon>Agaricomycotina</taxon>
        <taxon>Agaricomycetes</taxon>
        <taxon>Polyporales</taxon>
        <taxon>Grifolaceae</taxon>
        <taxon>Grifola</taxon>
    </lineage>
</organism>
<feature type="transmembrane region" description="Helical" evidence="2">
    <location>
        <begin position="141"/>
        <end position="163"/>
    </location>
</feature>
<feature type="transmembrane region" description="Helical" evidence="2">
    <location>
        <begin position="222"/>
        <end position="241"/>
    </location>
</feature>
<comment type="caution">
    <text evidence="4">The sequence shown here is derived from an EMBL/GenBank/DDBJ whole genome shotgun (WGS) entry which is preliminary data.</text>
</comment>
<feature type="transmembrane region" description="Helical" evidence="2">
    <location>
        <begin position="70"/>
        <end position="92"/>
    </location>
</feature>
<feature type="transmembrane region" description="Helical" evidence="2">
    <location>
        <begin position="253"/>
        <end position="280"/>
    </location>
</feature>
<keyword evidence="2" id="KW-0812">Transmembrane</keyword>
<dbReference type="PANTHER" id="PTHR40465">
    <property type="entry name" value="CHROMOSOME 1, WHOLE GENOME SHOTGUN SEQUENCE"/>
    <property type="match status" value="1"/>
</dbReference>
<evidence type="ECO:0000256" key="1">
    <source>
        <dbReference type="SAM" id="MobiDB-lite"/>
    </source>
</evidence>
<feature type="transmembrane region" description="Helical" evidence="2">
    <location>
        <begin position="104"/>
        <end position="129"/>
    </location>
</feature>